<feature type="repeat" description="WD" evidence="5">
    <location>
        <begin position="16"/>
        <end position="38"/>
    </location>
</feature>
<keyword evidence="1 5" id="KW-0853">WD repeat</keyword>
<dbReference type="PROSITE" id="PS50082">
    <property type="entry name" value="WD_REPEATS_2"/>
    <property type="match status" value="4"/>
</dbReference>
<dbReference type="InterPro" id="IPR020472">
    <property type="entry name" value="WD40_PAC1"/>
</dbReference>
<evidence type="ECO:0000256" key="2">
    <source>
        <dbReference type="ARBA" id="ARBA00022737"/>
    </source>
</evidence>
<organism evidence="7 8">
    <name type="scientific">Canariomyces notabilis</name>
    <dbReference type="NCBI Taxonomy" id="2074819"/>
    <lineage>
        <taxon>Eukaryota</taxon>
        <taxon>Fungi</taxon>
        <taxon>Dikarya</taxon>
        <taxon>Ascomycota</taxon>
        <taxon>Pezizomycotina</taxon>
        <taxon>Sordariomycetes</taxon>
        <taxon>Sordariomycetidae</taxon>
        <taxon>Sordariales</taxon>
        <taxon>Chaetomiaceae</taxon>
        <taxon>Canariomyces</taxon>
    </lineage>
</organism>
<dbReference type="Gene3D" id="2.130.10.10">
    <property type="entry name" value="YVTN repeat-like/Quinoprotein amine dehydrogenase"/>
    <property type="match status" value="1"/>
</dbReference>
<dbReference type="GO" id="GO:0006283">
    <property type="term" value="P:transcription-coupled nucleotide-excision repair"/>
    <property type="evidence" value="ECO:0007669"/>
    <property type="project" value="InterPro"/>
</dbReference>
<name>A0AAN6TFX1_9PEZI</name>
<dbReference type="InterPro" id="IPR015943">
    <property type="entry name" value="WD40/YVTN_repeat-like_dom_sf"/>
</dbReference>
<gene>
    <name evidence="7" type="ORF">N656DRAFT_823165</name>
</gene>
<comment type="caution">
    <text evidence="7">The sequence shown here is derived from an EMBL/GenBank/DDBJ whole genome shotgun (WGS) entry which is preliminary data.</text>
</comment>
<dbReference type="GO" id="GO:0031464">
    <property type="term" value="C:Cul4A-RING E3 ubiquitin ligase complex"/>
    <property type="evidence" value="ECO:0007669"/>
    <property type="project" value="TreeGrafter"/>
</dbReference>
<feature type="repeat" description="WD" evidence="5">
    <location>
        <begin position="163"/>
        <end position="200"/>
    </location>
</feature>
<evidence type="ECO:0000256" key="6">
    <source>
        <dbReference type="SAM" id="MobiDB-lite"/>
    </source>
</evidence>
<keyword evidence="8" id="KW-1185">Reference proteome</keyword>
<sequence>MAERLCVPRCPPYLRLISGGSDGTIKLWDLEQCSNPSSPPQAHTYRPLATIPRANNTSTSTITSNSPTAAAAHRFGITHLSFYPLDPGAFLSTSYDQTLKLWSTSQAQVSGSFDLGAKVHTHAMSPVASSNLLVACGTQHPAVKLVDLRSAAAVQSLVVPGPMGGAAGPTLALAWSPAHEHVLAAGSVDGGVRIWDVRRGAGGLVGMLDCEDAVGIGTGSNGGGGGRGDGPRLSVKAHSGPVNGLAWTDDGDYIISAGHDRRIRVWDAATGANTLANFGPSIRNSQLGRVTMFVSPTGLTPPGRELLFFPNETEILVMELHEGTIVTRLRGTGPAVASVRAERGGERTVKNRLTSIVWRGAGGGGSSSGVVMGGTNAAGGIYSAHLDGQIRAWLPQLEGSDGEDEEESQRNEDDVGARKRKALDDAFQSLMGRKITFS</sequence>
<reference evidence="7" key="2">
    <citation type="submission" date="2023-05" db="EMBL/GenBank/DDBJ databases">
        <authorList>
            <consortium name="Lawrence Berkeley National Laboratory"/>
            <person name="Steindorff A."/>
            <person name="Hensen N."/>
            <person name="Bonometti L."/>
            <person name="Westerberg I."/>
            <person name="Brannstrom I.O."/>
            <person name="Guillou S."/>
            <person name="Cros-Aarteil S."/>
            <person name="Calhoun S."/>
            <person name="Haridas S."/>
            <person name="Kuo A."/>
            <person name="Mondo S."/>
            <person name="Pangilinan J."/>
            <person name="Riley R."/>
            <person name="Labutti K."/>
            <person name="Andreopoulos B."/>
            <person name="Lipzen A."/>
            <person name="Chen C."/>
            <person name="Yanf M."/>
            <person name="Daum C."/>
            <person name="Ng V."/>
            <person name="Clum A."/>
            <person name="Ohm R."/>
            <person name="Martin F."/>
            <person name="Silar P."/>
            <person name="Natvig D."/>
            <person name="Lalanne C."/>
            <person name="Gautier V."/>
            <person name="Ament-Velasquez S.L."/>
            <person name="Kruys A."/>
            <person name="Hutchinson M.I."/>
            <person name="Powell A.J."/>
            <person name="Barry K."/>
            <person name="Miller A.N."/>
            <person name="Grigoriev I.V."/>
            <person name="Debuchy R."/>
            <person name="Gladieux P."/>
            <person name="Thoren M.H."/>
            <person name="Johannesson H."/>
        </authorList>
    </citation>
    <scope>NUCLEOTIDE SEQUENCE</scope>
    <source>
        <strain evidence="7">CBS 508.74</strain>
    </source>
</reference>
<protein>
    <submittedName>
        <fullName evidence="7">WD40 repeat-like protein</fullName>
    </submittedName>
</protein>
<dbReference type="PANTHER" id="PTHR46202:SF1">
    <property type="entry name" value="DNA EXCISION REPAIR PROTEIN ERCC-8"/>
    <property type="match status" value="1"/>
</dbReference>
<dbReference type="GeneID" id="89942554"/>
<accession>A0AAN6TFX1</accession>
<keyword evidence="2" id="KW-0677">Repeat</keyword>
<dbReference type="GO" id="GO:0000109">
    <property type="term" value="C:nucleotide-excision repair complex"/>
    <property type="evidence" value="ECO:0007669"/>
    <property type="project" value="TreeGrafter"/>
</dbReference>
<dbReference type="Pfam" id="PF00400">
    <property type="entry name" value="WD40"/>
    <property type="match status" value="4"/>
</dbReference>
<dbReference type="InterPro" id="IPR019775">
    <property type="entry name" value="WD40_repeat_CS"/>
</dbReference>
<dbReference type="SUPFAM" id="SSF50960">
    <property type="entry name" value="TolB, C-terminal domain"/>
    <property type="match status" value="1"/>
</dbReference>
<evidence type="ECO:0000256" key="4">
    <source>
        <dbReference type="ARBA" id="ARBA00023204"/>
    </source>
</evidence>
<proteinExistence type="predicted"/>
<keyword evidence="3" id="KW-0227">DNA damage</keyword>
<evidence type="ECO:0000256" key="1">
    <source>
        <dbReference type="ARBA" id="ARBA00022574"/>
    </source>
</evidence>
<dbReference type="GO" id="GO:0043161">
    <property type="term" value="P:proteasome-mediated ubiquitin-dependent protein catabolic process"/>
    <property type="evidence" value="ECO:0007669"/>
    <property type="project" value="TreeGrafter"/>
</dbReference>
<evidence type="ECO:0000313" key="7">
    <source>
        <dbReference type="EMBL" id="KAK4113688.1"/>
    </source>
</evidence>
<dbReference type="PROSITE" id="PS50294">
    <property type="entry name" value="WD_REPEATS_REGION"/>
    <property type="match status" value="2"/>
</dbReference>
<dbReference type="InterPro" id="IPR036322">
    <property type="entry name" value="WD40_repeat_dom_sf"/>
</dbReference>
<dbReference type="EMBL" id="MU853338">
    <property type="protein sequence ID" value="KAK4113688.1"/>
    <property type="molecule type" value="Genomic_DNA"/>
</dbReference>
<evidence type="ECO:0000256" key="5">
    <source>
        <dbReference type="PROSITE-ProRule" id="PRU00221"/>
    </source>
</evidence>
<dbReference type="PANTHER" id="PTHR46202">
    <property type="entry name" value="DNA EXCISION REPAIR PROTEIN ERCC-8"/>
    <property type="match status" value="1"/>
</dbReference>
<dbReference type="GO" id="GO:0000209">
    <property type="term" value="P:protein polyubiquitination"/>
    <property type="evidence" value="ECO:0007669"/>
    <property type="project" value="TreeGrafter"/>
</dbReference>
<dbReference type="PROSITE" id="PS00678">
    <property type="entry name" value="WD_REPEATS_1"/>
    <property type="match status" value="3"/>
</dbReference>
<feature type="region of interest" description="Disordered" evidence="6">
    <location>
        <begin position="399"/>
        <end position="420"/>
    </location>
</feature>
<keyword evidence="4" id="KW-0234">DNA repair</keyword>
<dbReference type="SMART" id="SM00320">
    <property type="entry name" value="WD40"/>
    <property type="match status" value="4"/>
</dbReference>
<dbReference type="Proteomes" id="UP001302812">
    <property type="component" value="Unassembled WGS sequence"/>
</dbReference>
<reference evidence="7" key="1">
    <citation type="journal article" date="2023" name="Mol. Phylogenet. Evol.">
        <title>Genome-scale phylogeny and comparative genomics of the fungal order Sordariales.</title>
        <authorList>
            <person name="Hensen N."/>
            <person name="Bonometti L."/>
            <person name="Westerberg I."/>
            <person name="Brannstrom I.O."/>
            <person name="Guillou S."/>
            <person name="Cros-Aarteil S."/>
            <person name="Calhoun S."/>
            <person name="Haridas S."/>
            <person name="Kuo A."/>
            <person name="Mondo S."/>
            <person name="Pangilinan J."/>
            <person name="Riley R."/>
            <person name="LaButti K."/>
            <person name="Andreopoulos B."/>
            <person name="Lipzen A."/>
            <person name="Chen C."/>
            <person name="Yan M."/>
            <person name="Daum C."/>
            <person name="Ng V."/>
            <person name="Clum A."/>
            <person name="Steindorff A."/>
            <person name="Ohm R.A."/>
            <person name="Martin F."/>
            <person name="Silar P."/>
            <person name="Natvig D.O."/>
            <person name="Lalanne C."/>
            <person name="Gautier V."/>
            <person name="Ament-Velasquez S.L."/>
            <person name="Kruys A."/>
            <person name="Hutchinson M.I."/>
            <person name="Powell A.J."/>
            <person name="Barry K."/>
            <person name="Miller A.N."/>
            <person name="Grigoriev I.V."/>
            <person name="Debuchy R."/>
            <person name="Gladieux P."/>
            <person name="Hiltunen Thoren M."/>
            <person name="Johannesson H."/>
        </authorList>
    </citation>
    <scope>NUCLEOTIDE SEQUENCE</scope>
    <source>
        <strain evidence="7">CBS 508.74</strain>
    </source>
</reference>
<dbReference type="AlphaFoldDB" id="A0AAN6TFX1"/>
<evidence type="ECO:0000313" key="8">
    <source>
        <dbReference type="Proteomes" id="UP001302812"/>
    </source>
</evidence>
<dbReference type="InterPro" id="IPR042238">
    <property type="entry name" value="Rad28/ERCC8/Ckn1/ATCSA-1"/>
</dbReference>
<feature type="repeat" description="WD" evidence="5">
    <location>
        <begin position="235"/>
        <end position="276"/>
    </location>
</feature>
<dbReference type="InterPro" id="IPR001680">
    <property type="entry name" value="WD40_rpt"/>
</dbReference>
<dbReference type="RefSeq" id="XP_064671258.1">
    <property type="nucleotide sequence ID" value="XM_064818427.1"/>
</dbReference>
<feature type="repeat" description="WD" evidence="5">
    <location>
        <begin position="70"/>
        <end position="112"/>
    </location>
</feature>
<dbReference type="PRINTS" id="PR00320">
    <property type="entry name" value="GPROTEINBRPT"/>
</dbReference>
<dbReference type="SUPFAM" id="SSF50978">
    <property type="entry name" value="WD40 repeat-like"/>
    <property type="match status" value="1"/>
</dbReference>
<evidence type="ECO:0000256" key="3">
    <source>
        <dbReference type="ARBA" id="ARBA00022763"/>
    </source>
</evidence>
<feature type="compositionally biased region" description="Basic and acidic residues" evidence="6">
    <location>
        <begin position="408"/>
        <end position="417"/>
    </location>
</feature>